<evidence type="ECO:0000256" key="1">
    <source>
        <dbReference type="ARBA" id="ARBA00012480"/>
    </source>
</evidence>
<dbReference type="AlphaFoldDB" id="A0A9P0K7T6"/>
<dbReference type="SUPFAM" id="SSF53474">
    <property type="entry name" value="alpha/beta-Hydrolases"/>
    <property type="match status" value="1"/>
</dbReference>
<comment type="caution">
    <text evidence="3">The sequence shown here is derived from an EMBL/GenBank/DDBJ whole genome shotgun (WGS) entry which is preliminary data.</text>
</comment>
<keyword evidence="4" id="KW-1185">Reference proteome</keyword>
<evidence type="ECO:0000259" key="2">
    <source>
        <dbReference type="PROSITE" id="PS50075"/>
    </source>
</evidence>
<dbReference type="EMBL" id="CAKOFQ010006723">
    <property type="protein sequence ID" value="CAH1965283.1"/>
    <property type="molecule type" value="Genomic_DNA"/>
</dbReference>
<name>A0A9P0K7T6_ACAOB</name>
<dbReference type="InterPro" id="IPR001031">
    <property type="entry name" value="Thioesterase"/>
</dbReference>
<feature type="domain" description="Carrier" evidence="2">
    <location>
        <begin position="1"/>
        <end position="73"/>
    </location>
</feature>
<accession>A0A9P0K7T6</accession>
<proteinExistence type="predicted"/>
<dbReference type="Gene3D" id="3.40.50.1820">
    <property type="entry name" value="alpha/beta hydrolase"/>
    <property type="match status" value="1"/>
</dbReference>
<dbReference type="SUPFAM" id="SSF47336">
    <property type="entry name" value="ACP-like"/>
    <property type="match status" value="1"/>
</dbReference>
<sequence>MLKLEYFCITGVDDIKSVSMHATLAELGMDSMTAVEIKQTLEREYEVFLSPKDIRSMTLAKLKEIQEERLLGDSAKAEKSDESTYGIKLVFRILGDESESTLKEIPLRSRLSEGEEGPTVFALPGIEGFVKVMTNMAAGMDATVVGLQYAYDLEFETVQDIAKTLVPVVQAKMPSKTTPIRLVAYSYGTVVALELAYALESLGYTPGTVVLIDGSPTMMKELLKKEMDVAEDHIFQTLLICHLMSFYLTSELVVKNYERIAKCKDLDERIDAAIEIVKGVITLENPNYNRVVAKTIYKRLLALLHYTPSYTKIESKICLIKPTQMTLKHISEDMNCSDLTEQPLTVDSFEGNHITIVDSEEVIEKINTIFCS</sequence>
<dbReference type="GO" id="GO:0016297">
    <property type="term" value="F:fatty acyl-[ACP] hydrolase activity"/>
    <property type="evidence" value="ECO:0007669"/>
    <property type="project" value="UniProtKB-EC"/>
</dbReference>
<reference evidence="3" key="1">
    <citation type="submission" date="2022-03" db="EMBL/GenBank/DDBJ databases">
        <authorList>
            <person name="Sayadi A."/>
        </authorList>
    </citation>
    <scope>NUCLEOTIDE SEQUENCE</scope>
</reference>
<evidence type="ECO:0000313" key="4">
    <source>
        <dbReference type="Proteomes" id="UP001152888"/>
    </source>
</evidence>
<evidence type="ECO:0000313" key="3">
    <source>
        <dbReference type="EMBL" id="CAH1965283.1"/>
    </source>
</evidence>
<dbReference type="Pfam" id="PF00975">
    <property type="entry name" value="Thioesterase"/>
    <property type="match status" value="1"/>
</dbReference>
<dbReference type="Gene3D" id="1.10.1200.10">
    <property type="entry name" value="ACP-like"/>
    <property type="match status" value="1"/>
</dbReference>
<dbReference type="InterPro" id="IPR036736">
    <property type="entry name" value="ACP-like_sf"/>
</dbReference>
<gene>
    <name evidence="3" type="ORF">ACAOBT_LOCUS6254</name>
</gene>
<dbReference type="InterPro" id="IPR009081">
    <property type="entry name" value="PP-bd_ACP"/>
</dbReference>
<dbReference type="PROSITE" id="PS50075">
    <property type="entry name" value="CARRIER"/>
    <property type="match status" value="1"/>
</dbReference>
<organism evidence="3 4">
    <name type="scientific">Acanthoscelides obtectus</name>
    <name type="common">Bean weevil</name>
    <name type="synonym">Bruchus obtectus</name>
    <dbReference type="NCBI Taxonomy" id="200917"/>
    <lineage>
        <taxon>Eukaryota</taxon>
        <taxon>Metazoa</taxon>
        <taxon>Ecdysozoa</taxon>
        <taxon>Arthropoda</taxon>
        <taxon>Hexapoda</taxon>
        <taxon>Insecta</taxon>
        <taxon>Pterygota</taxon>
        <taxon>Neoptera</taxon>
        <taxon>Endopterygota</taxon>
        <taxon>Coleoptera</taxon>
        <taxon>Polyphaga</taxon>
        <taxon>Cucujiformia</taxon>
        <taxon>Chrysomeloidea</taxon>
        <taxon>Chrysomelidae</taxon>
        <taxon>Bruchinae</taxon>
        <taxon>Bruchini</taxon>
        <taxon>Acanthoscelides</taxon>
    </lineage>
</organism>
<dbReference type="Proteomes" id="UP001152888">
    <property type="component" value="Unassembled WGS sequence"/>
</dbReference>
<dbReference type="OrthoDB" id="329835at2759"/>
<dbReference type="Pfam" id="PF00550">
    <property type="entry name" value="PP-binding"/>
    <property type="match status" value="1"/>
</dbReference>
<dbReference type="EC" id="3.1.2.14" evidence="1"/>
<dbReference type="InterPro" id="IPR029058">
    <property type="entry name" value="AB_hydrolase_fold"/>
</dbReference>
<protein>
    <recommendedName>
        <fullName evidence="1">oleoyl-[acyl-carrier-protein] hydrolase</fullName>
        <ecNumber evidence="1">3.1.2.14</ecNumber>
    </recommendedName>
</protein>